<evidence type="ECO:0000256" key="2">
    <source>
        <dbReference type="SAM" id="SignalP"/>
    </source>
</evidence>
<dbReference type="RefSeq" id="WP_359347967.1">
    <property type="nucleotide sequence ID" value="NZ_JBEYXV010000006.1"/>
</dbReference>
<protein>
    <submittedName>
        <fullName evidence="4">Reprolysin-like metallopeptidase</fullName>
    </submittedName>
</protein>
<proteinExistence type="predicted"/>
<sequence length="540" mass="58258">MIPTPSLRPRGAIRLACLCAAALTLTTPAAVAEPHPSGPSPSANEKDVLRERTVALDVADYRWLCASGGFGRATEHALDLFPGVRITLVQDGRETEGDTVTWTGHVKGAPEQQAVISASHVCRAAKGTRPVIENWPLQQDRLAQKDRLAQQNRPAVDAMIDLGARTYHVTTLPGERPLLRITEENPGARRHPAPDNGALDERAARKLHDSLEDRAPADPADPVVIDVLAGYTPPAVRRVGGEQAMAARIGMAESYMNQALADSNVAARIDVVGRYDTGYSGNQTAARMLEKLSDPQDRDLGATAHRHREELGVDLVTVINDVPVGSSGQASLPTRGHLDDELAYSAVDVQSLSEWYNLGHELGHNLGLFHDRVTLDGQDPSGGYRELLNSPSGTGWITPRRDYHTLMAYSESCGRPCSPVNQYSNTENTVDGQPLGDENNNNAALARRTAPIVADYRALKVNRVRHRLTIDASPNGTVRPAVHGPYAPGTTVGVTAKPAAGYRVSAWIVDGRRHDITDENVTMTMDRPYTLSAVFTPTGA</sequence>
<feature type="region of interest" description="Disordered" evidence="1">
    <location>
        <begin position="180"/>
        <end position="199"/>
    </location>
</feature>
<reference evidence="4 5" key="1">
    <citation type="submission" date="2024-06" db="EMBL/GenBank/DDBJ databases">
        <title>The Natural Products Discovery Center: Release of the First 8490 Sequenced Strains for Exploring Actinobacteria Biosynthetic Diversity.</title>
        <authorList>
            <person name="Kalkreuter E."/>
            <person name="Kautsar S.A."/>
            <person name="Yang D."/>
            <person name="Bader C.D."/>
            <person name="Teijaro C.N."/>
            <person name="Fluegel L."/>
            <person name="Davis C.M."/>
            <person name="Simpson J.R."/>
            <person name="Lauterbach L."/>
            <person name="Steele A.D."/>
            <person name="Gui C."/>
            <person name="Meng S."/>
            <person name="Li G."/>
            <person name="Viehrig K."/>
            <person name="Ye F."/>
            <person name="Su P."/>
            <person name="Kiefer A.F."/>
            <person name="Nichols A."/>
            <person name="Cepeda A.J."/>
            <person name="Yan W."/>
            <person name="Fan B."/>
            <person name="Jiang Y."/>
            <person name="Adhikari A."/>
            <person name="Zheng C.-J."/>
            <person name="Schuster L."/>
            <person name="Cowan T.M."/>
            <person name="Smanski M.J."/>
            <person name="Chevrette M.G."/>
            <person name="De Carvalho L.P.S."/>
            <person name="Shen B."/>
        </authorList>
    </citation>
    <scope>NUCLEOTIDE SEQUENCE [LARGE SCALE GENOMIC DNA]</scope>
    <source>
        <strain evidence="4 5">NPDC046838</strain>
    </source>
</reference>
<dbReference type="Pfam" id="PF18998">
    <property type="entry name" value="Flg_new_2"/>
    <property type="match status" value="1"/>
</dbReference>
<dbReference type="InterPro" id="IPR044060">
    <property type="entry name" value="Bacterial_rp_domain"/>
</dbReference>
<dbReference type="Pfam" id="PF13688">
    <property type="entry name" value="Reprolysin_5"/>
    <property type="match status" value="1"/>
</dbReference>
<feature type="chain" id="PRO_5045256995" evidence="2">
    <location>
        <begin position="33"/>
        <end position="540"/>
    </location>
</feature>
<feature type="signal peptide" evidence="2">
    <location>
        <begin position="1"/>
        <end position="32"/>
    </location>
</feature>
<feature type="domain" description="Bacterial repeat" evidence="3">
    <location>
        <begin position="467"/>
        <end position="537"/>
    </location>
</feature>
<organism evidence="4 5">
    <name type="scientific">Streptomyces atriruber</name>
    <dbReference type="NCBI Taxonomy" id="545121"/>
    <lineage>
        <taxon>Bacteria</taxon>
        <taxon>Bacillati</taxon>
        <taxon>Actinomycetota</taxon>
        <taxon>Actinomycetes</taxon>
        <taxon>Kitasatosporales</taxon>
        <taxon>Streptomycetaceae</taxon>
        <taxon>Streptomyces</taxon>
    </lineage>
</organism>
<keyword evidence="5" id="KW-1185">Reference proteome</keyword>
<evidence type="ECO:0000313" key="4">
    <source>
        <dbReference type="EMBL" id="MEU6821644.1"/>
    </source>
</evidence>
<gene>
    <name evidence="4" type="ORF">ABZ921_13510</name>
</gene>
<evidence type="ECO:0000313" key="5">
    <source>
        <dbReference type="Proteomes" id="UP001551176"/>
    </source>
</evidence>
<comment type="caution">
    <text evidence="4">The sequence shown here is derived from an EMBL/GenBank/DDBJ whole genome shotgun (WGS) entry which is preliminary data.</text>
</comment>
<evidence type="ECO:0000256" key="1">
    <source>
        <dbReference type="SAM" id="MobiDB-lite"/>
    </source>
</evidence>
<evidence type="ECO:0000259" key="3">
    <source>
        <dbReference type="Pfam" id="PF18998"/>
    </source>
</evidence>
<dbReference type="EMBL" id="JBEYXV010000006">
    <property type="protein sequence ID" value="MEU6821644.1"/>
    <property type="molecule type" value="Genomic_DNA"/>
</dbReference>
<accession>A0ABV3BKV9</accession>
<dbReference type="Proteomes" id="UP001551176">
    <property type="component" value="Unassembled WGS sequence"/>
</dbReference>
<keyword evidence="2" id="KW-0732">Signal</keyword>
<name>A0ABV3BKV9_9ACTN</name>
<dbReference type="SUPFAM" id="SSF55486">
    <property type="entry name" value="Metalloproteases ('zincins'), catalytic domain"/>
    <property type="match status" value="1"/>
</dbReference>